<dbReference type="Gene3D" id="3.90.105.10">
    <property type="entry name" value="Molybdopterin biosynthesis moea protein, domain 2"/>
    <property type="match status" value="1"/>
</dbReference>
<dbReference type="Gene3D" id="2.170.190.11">
    <property type="entry name" value="Molybdopterin biosynthesis moea protein, domain 3"/>
    <property type="match status" value="1"/>
</dbReference>
<dbReference type="Pfam" id="PF03453">
    <property type="entry name" value="MoeA_N"/>
    <property type="match status" value="1"/>
</dbReference>
<keyword evidence="3 5" id="KW-0500">Molybdenum</keyword>
<dbReference type="InterPro" id="IPR036135">
    <property type="entry name" value="MoeA_linker/N_sf"/>
</dbReference>
<dbReference type="SUPFAM" id="SSF63882">
    <property type="entry name" value="MoeA N-terminal region -like"/>
    <property type="match status" value="1"/>
</dbReference>
<evidence type="ECO:0000256" key="2">
    <source>
        <dbReference type="ARBA" id="ARBA00010763"/>
    </source>
</evidence>
<dbReference type="Gene3D" id="2.40.340.10">
    <property type="entry name" value="MoeA, C-terminal, domain IV"/>
    <property type="match status" value="1"/>
</dbReference>
<dbReference type="GO" id="GO:0006777">
    <property type="term" value="P:Mo-molybdopterin cofactor biosynthetic process"/>
    <property type="evidence" value="ECO:0007669"/>
    <property type="project" value="UniProtKB-UniRule"/>
</dbReference>
<reference evidence="7 8" key="1">
    <citation type="submission" date="2017-03" db="EMBL/GenBank/DDBJ databases">
        <authorList>
            <person name="Afonso C.L."/>
            <person name="Miller P.J."/>
            <person name="Scott M.A."/>
            <person name="Spackman E."/>
            <person name="Goraichik I."/>
            <person name="Dimitrov K.M."/>
            <person name="Suarez D.L."/>
            <person name="Swayne D.E."/>
        </authorList>
    </citation>
    <scope>NUCLEOTIDE SEQUENCE [LARGE SCALE GENOMIC DNA]</scope>
    <source>
        <strain evidence="7 8">Mu101</strain>
    </source>
</reference>
<dbReference type="EC" id="2.10.1.1" evidence="5"/>
<sequence length="389" mass="40494">MIAPLTGPVSLPLSSLLETPRRLTADVESPIDVPGFDNSSMDGYALAAATVDEMRDRPIPVHGRVAAGAHGQPVLPGTAVEIMTGAPLPAGTDMVVKIEDTSPGRFGADAITLDARAEPRPGTFVRRRGSDVRTGQTVLSAGTLLTPAHLGVAAACGVNQLPVLGLPRVLVVSTGDEIAAEAAAGINDANSVTLNAGLRRLGVDTEAAFVPDDPQQLLDRVRDSDAELVISTGGISKGAHEVVKLAADLDADSSMTFEPIAMQPGGPQGCGRLADHAWVALPGNPVSTLISFELFIRPALLGLADHEPPREAGLHRLAHGFDEAPPAGKLQVRRARLTDAGLEFVGDSRSHLLHSYAEATHLVFVSPEDAGADDPFSAVGDRLLTWKIA</sequence>
<keyword evidence="5" id="KW-0501">Molybdenum cofactor biosynthesis</keyword>
<dbReference type="SUPFAM" id="SSF53218">
    <property type="entry name" value="Molybdenum cofactor biosynthesis proteins"/>
    <property type="match status" value="1"/>
</dbReference>
<evidence type="ECO:0000256" key="3">
    <source>
        <dbReference type="ARBA" id="ARBA00022505"/>
    </source>
</evidence>
<dbReference type="GO" id="GO:0005829">
    <property type="term" value="C:cytosol"/>
    <property type="evidence" value="ECO:0007669"/>
    <property type="project" value="TreeGrafter"/>
</dbReference>
<proteinExistence type="inferred from homology"/>
<comment type="pathway">
    <text evidence="5">Cofactor biosynthesis; molybdopterin biosynthesis.</text>
</comment>
<dbReference type="InterPro" id="IPR036688">
    <property type="entry name" value="MoeA_C_domain_IV_sf"/>
</dbReference>
<dbReference type="PANTHER" id="PTHR10192:SF5">
    <property type="entry name" value="GEPHYRIN"/>
    <property type="match status" value="1"/>
</dbReference>
<dbReference type="InterPro" id="IPR005110">
    <property type="entry name" value="MoeA_linker/N"/>
</dbReference>
<evidence type="ECO:0000313" key="8">
    <source>
        <dbReference type="Proteomes" id="UP000234498"/>
    </source>
</evidence>
<dbReference type="GO" id="GO:0061599">
    <property type="term" value="F:molybdopterin molybdotransferase activity"/>
    <property type="evidence" value="ECO:0007669"/>
    <property type="project" value="UniProtKB-UniRule"/>
</dbReference>
<gene>
    <name evidence="7" type="ORF">BLIN101_00497</name>
</gene>
<evidence type="ECO:0000256" key="1">
    <source>
        <dbReference type="ARBA" id="ARBA00002901"/>
    </source>
</evidence>
<evidence type="ECO:0000259" key="6">
    <source>
        <dbReference type="SMART" id="SM00852"/>
    </source>
</evidence>
<keyword evidence="5" id="KW-0460">Magnesium</keyword>
<keyword evidence="5 7" id="KW-0808">Transferase</keyword>
<dbReference type="SMART" id="SM00852">
    <property type="entry name" value="MoCF_biosynth"/>
    <property type="match status" value="1"/>
</dbReference>
<organism evidence="7 8">
    <name type="scientific">Brevibacterium linens</name>
    <dbReference type="NCBI Taxonomy" id="1703"/>
    <lineage>
        <taxon>Bacteria</taxon>
        <taxon>Bacillati</taxon>
        <taxon>Actinomycetota</taxon>
        <taxon>Actinomycetes</taxon>
        <taxon>Micrococcales</taxon>
        <taxon>Brevibacteriaceae</taxon>
        <taxon>Brevibacterium</taxon>
    </lineage>
</organism>
<dbReference type="InterPro" id="IPR036425">
    <property type="entry name" value="MoaB/Mog-like_dom_sf"/>
</dbReference>
<dbReference type="UniPathway" id="UPA00344"/>
<accession>A0A2H1HSZ4</accession>
<evidence type="ECO:0000256" key="4">
    <source>
        <dbReference type="ARBA" id="ARBA00047317"/>
    </source>
</evidence>
<comment type="similarity">
    <text evidence="2 5">Belongs to the MoeA family.</text>
</comment>
<comment type="function">
    <text evidence="1 5">Catalyzes the insertion of molybdate into adenylated molybdopterin with the concomitant release of AMP.</text>
</comment>
<dbReference type="CDD" id="cd00887">
    <property type="entry name" value="MoeA"/>
    <property type="match status" value="1"/>
</dbReference>
<evidence type="ECO:0000256" key="5">
    <source>
        <dbReference type="RuleBase" id="RU365090"/>
    </source>
</evidence>
<dbReference type="InterPro" id="IPR038987">
    <property type="entry name" value="MoeA-like"/>
</dbReference>
<dbReference type="Gene3D" id="3.40.980.10">
    <property type="entry name" value="MoaB/Mog-like domain"/>
    <property type="match status" value="1"/>
</dbReference>
<dbReference type="Proteomes" id="UP000234498">
    <property type="component" value="Unassembled WGS sequence"/>
</dbReference>
<feature type="domain" description="MoaB/Mog" evidence="6">
    <location>
        <begin position="170"/>
        <end position="302"/>
    </location>
</feature>
<comment type="cofactor">
    <cofactor evidence="5">
        <name>Mg(2+)</name>
        <dbReference type="ChEBI" id="CHEBI:18420"/>
    </cofactor>
</comment>
<comment type="catalytic activity">
    <reaction evidence="4">
        <text>adenylyl-molybdopterin + molybdate = Mo-molybdopterin + AMP + H(+)</text>
        <dbReference type="Rhea" id="RHEA:35047"/>
        <dbReference type="ChEBI" id="CHEBI:15378"/>
        <dbReference type="ChEBI" id="CHEBI:36264"/>
        <dbReference type="ChEBI" id="CHEBI:62727"/>
        <dbReference type="ChEBI" id="CHEBI:71302"/>
        <dbReference type="ChEBI" id="CHEBI:456215"/>
        <dbReference type="EC" id="2.10.1.1"/>
    </reaction>
</comment>
<dbReference type="GO" id="GO:0046872">
    <property type="term" value="F:metal ion binding"/>
    <property type="evidence" value="ECO:0007669"/>
    <property type="project" value="UniProtKB-UniRule"/>
</dbReference>
<dbReference type="PANTHER" id="PTHR10192">
    <property type="entry name" value="MOLYBDOPTERIN BIOSYNTHESIS PROTEIN"/>
    <property type="match status" value="1"/>
</dbReference>
<dbReference type="EMBL" id="FXZA01000001">
    <property type="protein sequence ID" value="SMX66024.1"/>
    <property type="molecule type" value="Genomic_DNA"/>
</dbReference>
<protein>
    <recommendedName>
        <fullName evidence="5">Molybdopterin molybdenumtransferase</fullName>
        <ecNumber evidence="5">2.10.1.1</ecNumber>
    </recommendedName>
</protein>
<keyword evidence="5" id="KW-0479">Metal-binding</keyword>
<dbReference type="AlphaFoldDB" id="A0A2H1HSZ4"/>
<name>A0A2H1HSZ4_BRELN</name>
<evidence type="ECO:0000313" key="7">
    <source>
        <dbReference type="EMBL" id="SMX66024.1"/>
    </source>
</evidence>
<dbReference type="Pfam" id="PF00994">
    <property type="entry name" value="MoCF_biosynth"/>
    <property type="match status" value="1"/>
</dbReference>
<dbReference type="InterPro" id="IPR001453">
    <property type="entry name" value="MoaB/Mog_dom"/>
</dbReference>